<evidence type="ECO:0000313" key="1">
    <source>
        <dbReference type="EMBL" id="AFC70404.1"/>
    </source>
</evidence>
<dbReference type="Proteomes" id="UP000008005">
    <property type="component" value="Plasmid pMCE_2"/>
</dbReference>
<gene>
    <name evidence="1" type="ordered locus">MCE_08405</name>
</gene>
<evidence type="ECO:0000313" key="2">
    <source>
        <dbReference type="Proteomes" id="UP000008005"/>
    </source>
</evidence>
<proteinExistence type="predicted"/>
<name>H8K693_RICAG</name>
<dbReference type="HOGENOM" id="CLU_027402_34_7_5"/>
<geneLocation type="plasmid" evidence="1 2">
    <name>pMCE_2</name>
</geneLocation>
<accession>H8K693</accession>
<dbReference type="EMBL" id="CP003336">
    <property type="protein sequence ID" value="AFC70404.1"/>
    <property type="molecule type" value="Genomic_DNA"/>
</dbReference>
<dbReference type="AlphaFoldDB" id="H8K693"/>
<reference evidence="2" key="1">
    <citation type="submission" date="2012-02" db="EMBL/GenBank/DDBJ databases">
        <title>Complete genome sequence of Candidatus Rickettsia amblyommii strain GAT-30V.</title>
        <authorList>
            <person name="Johnson S.L."/>
            <person name="Munk A.C."/>
            <person name="Han S."/>
            <person name="Bruce D.C."/>
            <person name="Dasch G.A."/>
        </authorList>
    </citation>
    <scope>NUCLEOTIDE SEQUENCE [LARGE SCALE GENOMIC DNA]</scope>
    <source>
        <strain evidence="2">GAT-30V</strain>
        <plasmid evidence="2">pMCE_2</plasmid>
    </source>
</reference>
<sequence>MITKLKALESENARLKKMYAEERLRADIFKEVLEKSKESHLLSLRWLK</sequence>
<protein>
    <submittedName>
        <fullName evidence="1">Transposase IS3/IS911 family protein</fullName>
    </submittedName>
</protein>
<organism evidence="1 2">
    <name type="scientific">Rickettsia amblyommatis (strain GAT-30V)</name>
    <name type="common">Rickettsia amblyommii</name>
    <dbReference type="NCBI Taxonomy" id="1105111"/>
    <lineage>
        <taxon>Bacteria</taxon>
        <taxon>Pseudomonadati</taxon>
        <taxon>Pseudomonadota</taxon>
        <taxon>Alphaproteobacteria</taxon>
        <taxon>Rickettsiales</taxon>
        <taxon>Rickettsiaceae</taxon>
        <taxon>Rickettsieae</taxon>
        <taxon>Rickettsia</taxon>
        <taxon>spotted fever group</taxon>
    </lineage>
</organism>
<keyword evidence="1" id="KW-0614">Plasmid</keyword>
<dbReference type="KEGG" id="ram:MCE_08405"/>